<reference evidence="1 2" key="1">
    <citation type="journal article" date="2014" name="BMC Genomics">
        <title>Genome sequencing of four Aureobasidium pullulans varieties: biotechnological potential, stress tolerance, and description of new species.</title>
        <authorList>
            <person name="Gostin Ar C."/>
            <person name="Ohm R.A."/>
            <person name="Kogej T."/>
            <person name="Sonjak S."/>
            <person name="Turk M."/>
            <person name="Zajc J."/>
            <person name="Zalar P."/>
            <person name="Grube M."/>
            <person name="Sun H."/>
            <person name="Han J."/>
            <person name="Sharma A."/>
            <person name="Chiniquy J."/>
            <person name="Ngan C.Y."/>
            <person name="Lipzen A."/>
            <person name="Barry K."/>
            <person name="Grigoriev I.V."/>
            <person name="Gunde-Cimerman N."/>
        </authorList>
    </citation>
    <scope>NUCLEOTIDE SEQUENCE [LARGE SCALE GENOMIC DNA]</scope>
    <source>
        <strain evidence="1 2">CBS 147.97</strain>
    </source>
</reference>
<gene>
    <name evidence="1" type="ORF">M436DRAFT_86291</name>
</gene>
<proteinExistence type="predicted"/>
<keyword evidence="2" id="KW-1185">Reference proteome</keyword>
<dbReference type="HOGENOM" id="CLU_1073561_0_0_1"/>
<name>A0A074WF90_9PEZI</name>
<evidence type="ECO:0000313" key="1">
    <source>
        <dbReference type="EMBL" id="KEQ68552.1"/>
    </source>
</evidence>
<organism evidence="1 2">
    <name type="scientific">Aureobasidium namibiae CBS 147.97</name>
    <dbReference type="NCBI Taxonomy" id="1043004"/>
    <lineage>
        <taxon>Eukaryota</taxon>
        <taxon>Fungi</taxon>
        <taxon>Dikarya</taxon>
        <taxon>Ascomycota</taxon>
        <taxon>Pezizomycotina</taxon>
        <taxon>Dothideomycetes</taxon>
        <taxon>Dothideomycetidae</taxon>
        <taxon>Dothideales</taxon>
        <taxon>Saccotheciaceae</taxon>
        <taxon>Aureobasidium</taxon>
    </lineage>
</organism>
<evidence type="ECO:0000313" key="2">
    <source>
        <dbReference type="Proteomes" id="UP000027730"/>
    </source>
</evidence>
<dbReference type="AlphaFoldDB" id="A0A074WF90"/>
<dbReference type="Proteomes" id="UP000027730">
    <property type="component" value="Unassembled WGS sequence"/>
</dbReference>
<protein>
    <submittedName>
        <fullName evidence="1">Uncharacterized protein</fullName>
    </submittedName>
</protein>
<dbReference type="EMBL" id="KL584728">
    <property type="protein sequence ID" value="KEQ68552.1"/>
    <property type="molecule type" value="Genomic_DNA"/>
</dbReference>
<accession>A0A074WF90</accession>
<sequence>MGSTEQEPVGTVRIWYTGAYYALPIGQLQPRGAVSGLMLLSNNDEEEEALEFPRSGHKAPALDYDNRRILQSSKLPVNDDEEEEEALRFPRSKHKAPVRVDAVRFAYSIPEATARPHTRRHVLRTAKLPANDRKEKEPLGVASSKRKGADIVRNARDAEVITLSSDGVDNGGKWKHVHAADVITLSSDGVGEGESRLRQTSSLARDADNALDVAMGWCEDNIWAFHSFLNSVFFSPSLIRTTTSNRPDRSWYCRTNSLS</sequence>
<dbReference type="RefSeq" id="XP_013422773.1">
    <property type="nucleotide sequence ID" value="XM_013567319.1"/>
</dbReference>
<dbReference type="GeneID" id="25417690"/>